<proteinExistence type="predicted"/>
<dbReference type="InterPro" id="IPR056475">
    <property type="entry name" value="GBD_Hemicentin/VWA7"/>
</dbReference>
<evidence type="ECO:0000313" key="3">
    <source>
        <dbReference type="EMBL" id="KPP57640.1"/>
    </source>
</evidence>
<dbReference type="PANTHER" id="PTHR14905:SF18">
    <property type="entry name" value="VON WILLEBRAND FACTOR A DOMAIN-CONTAINING 10, TANDEM DUPLICATE 1-RELATED"/>
    <property type="match status" value="1"/>
</dbReference>
<dbReference type="EMBL" id="JARO02015870">
    <property type="protein sequence ID" value="KPP57640.1"/>
    <property type="molecule type" value="Genomic_DNA"/>
</dbReference>
<name>A0A0P7W9M9_SCLFO</name>
<protein>
    <submittedName>
        <fullName evidence="3">Uncharacterized protein</fullName>
    </submittedName>
</protein>
<feature type="non-terminal residue" evidence="3">
    <location>
        <position position="1"/>
    </location>
</feature>
<dbReference type="Pfam" id="PF23619">
    <property type="entry name" value="Ig_VWA7"/>
    <property type="match status" value="1"/>
</dbReference>
<evidence type="ECO:0000259" key="2">
    <source>
        <dbReference type="Pfam" id="PF23619"/>
    </source>
</evidence>
<reference evidence="3 4" key="1">
    <citation type="submission" date="2015-08" db="EMBL/GenBank/DDBJ databases">
        <title>The genome of the Asian arowana (Scleropages formosus).</title>
        <authorList>
            <person name="Tan M.H."/>
            <person name="Gan H.M."/>
            <person name="Croft L.J."/>
            <person name="Austin C.M."/>
        </authorList>
    </citation>
    <scope>NUCLEOTIDE SEQUENCE [LARGE SCALE GENOMIC DNA]</scope>
    <source>
        <strain evidence="3">Aro1</strain>
    </source>
</reference>
<dbReference type="Proteomes" id="UP000034805">
    <property type="component" value="Unassembled WGS sequence"/>
</dbReference>
<organism evidence="3 4">
    <name type="scientific">Scleropages formosus</name>
    <name type="common">Asian bonytongue</name>
    <name type="synonym">Osteoglossum formosum</name>
    <dbReference type="NCBI Taxonomy" id="113540"/>
    <lineage>
        <taxon>Eukaryota</taxon>
        <taxon>Metazoa</taxon>
        <taxon>Chordata</taxon>
        <taxon>Craniata</taxon>
        <taxon>Vertebrata</taxon>
        <taxon>Euteleostomi</taxon>
        <taxon>Actinopterygii</taxon>
        <taxon>Neopterygii</taxon>
        <taxon>Teleostei</taxon>
        <taxon>Osteoglossocephala</taxon>
        <taxon>Osteoglossomorpha</taxon>
        <taxon>Osteoglossiformes</taxon>
        <taxon>Osteoglossidae</taxon>
        <taxon>Scleropages</taxon>
    </lineage>
</organism>
<dbReference type="AlphaFoldDB" id="A0A0P7W9M9"/>
<sequence length="495" mass="51881">VTFMLTNVFSARCRRSSGIDVNQGQRFSSRMSGAASQLYQDLAQASGGQAIQVTKATLPQATNIIVDSTTSALVTVFQATRDYGKPESFSFMVDESLRNVTAYITGSIVTFTLQSPSGENQGNTELNGPLGTIQAVGNLYRVQLNQQVGLWTVNISSSQPYSLKVTGKNSTLYLTVSDSVTLTVTAVSLVEASGSQEFNGTIESLGRGNYLVSVDRVPEGQFSVRLLGLLDSSTRSSSTPFQRQSNTQLRASNLIVTAQANSTVEPGIHFSLPFTVANGVIGGTYNIQANDDHGFVQSFTKSLTLVNGSAQGSVILATPENTTSGTDVTLTITAESPDSGDSNYAVLRLSVITKVTVVTDFSPPVCHIVSVSANCSRNCSLSTWELSANITDGNGTGVQSVSLRRGDGILHSAGSVGEGGVNVTEVLYSASCCSPDVELIAVDAVGNVGMCSHSVRVATTTPLPPTTPRSGSPPLFPSLAVGLCAALLHLYQNGF</sequence>
<dbReference type="Pfam" id="PF23560">
    <property type="entry name" value="GBD_Hemicentin"/>
    <property type="match status" value="1"/>
</dbReference>
<evidence type="ECO:0000313" key="4">
    <source>
        <dbReference type="Proteomes" id="UP000034805"/>
    </source>
</evidence>
<dbReference type="PANTHER" id="PTHR14905">
    <property type="entry name" value="NG37"/>
    <property type="match status" value="1"/>
</dbReference>
<comment type="caution">
    <text evidence="3">The sequence shown here is derived from an EMBL/GenBank/DDBJ whole genome shotgun (WGS) entry which is preliminary data.</text>
</comment>
<gene>
    <name evidence="3" type="ORF">Z043_124615</name>
</gene>
<dbReference type="InterPro" id="IPR052577">
    <property type="entry name" value="VWA7"/>
</dbReference>
<feature type="domain" description="VWA7 Ig-like" evidence="2">
    <location>
        <begin position="255"/>
        <end position="352"/>
    </location>
</feature>
<dbReference type="InterPro" id="IPR057615">
    <property type="entry name" value="Ig_VWA7"/>
</dbReference>
<feature type="domain" description="Hemicentin/VWA7 galactose-binding" evidence="1">
    <location>
        <begin position="74"/>
        <end position="169"/>
    </location>
</feature>
<evidence type="ECO:0000259" key="1">
    <source>
        <dbReference type="Pfam" id="PF23560"/>
    </source>
</evidence>
<accession>A0A0P7W9M9</accession>